<dbReference type="Pfam" id="PF13101">
    <property type="entry name" value="DUF3945"/>
    <property type="match status" value="1"/>
</dbReference>
<accession>A0A5J4SKC2</accession>
<dbReference type="Pfam" id="PF13351">
    <property type="entry name" value="DUF4099"/>
    <property type="match status" value="1"/>
</dbReference>
<dbReference type="InterPro" id="IPR025222">
    <property type="entry name" value="DUF3945"/>
</dbReference>
<dbReference type="InterPro" id="IPR025343">
    <property type="entry name" value="DUF4099"/>
</dbReference>
<proteinExistence type="predicted"/>
<name>A0A5J4SKC2_9ZZZZ</name>
<feature type="region of interest" description="Disordered" evidence="1">
    <location>
        <begin position="383"/>
        <end position="510"/>
    </location>
</feature>
<feature type="region of interest" description="Disordered" evidence="1">
    <location>
        <begin position="320"/>
        <end position="347"/>
    </location>
</feature>
<feature type="domain" description="DUF4099" evidence="3">
    <location>
        <begin position="127"/>
        <end position="205"/>
    </location>
</feature>
<feature type="domain" description="DUF3945" evidence="2">
    <location>
        <begin position="264"/>
        <end position="322"/>
    </location>
</feature>
<reference evidence="4" key="1">
    <citation type="submission" date="2019-03" db="EMBL/GenBank/DDBJ databases">
        <title>Single cell metagenomics reveals metabolic interactions within the superorganism composed of flagellate Streblomastix strix and complex community of Bacteroidetes bacteria on its surface.</title>
        <authorList>
            <person name="Treitli S.C."/>
            <person name="Kolisko M."/>
            <person name="Husnik F."/>
            <person name="Keeling P."/>
            <person name="Hampl V."/>
        </authorList>
    </citation>
    <scope>NUCLEOTIDE SEQUENCE</scope>
    <source>
        <strain evidence="4">STM</strain>
    </source>
</reference>
<feature type="compositionally biased region" description="Polar residues" evidence="1">
    <location>
        <begin position="459"/>
        <end position="468"/>
    </location>
</feature>
<evidence type="ECO:0000259" key="3">
    <source>
        <dbReference type="Pfam" id="PF13351"/>
    </source>
</evidence>
<evidence type="ECO:0000256" key="1">
    <source>
        <dbReference type="SAM" id="MobiDB-lite"/>
    </source>
</evidence>
<sequence>MDEKVKTDEPKVLLTQGEDGKLKAIAGEEGGKLKTVAPTKENADQFMKIDTNGNALENFFKKLSAQFNHPSHTGVYAVSASAVDKVAAFFDKIISIDHTDKVLDPYRVKPDGQMQEQGQGKYQPLDLNKLDWKEVEKLGISGEGLQDTLKAMVYGHKSPGLVDIKPSIDGQEFPMQARLSLEQQADGSIKIITHPKQEQPDFDKPFMGVVFTEQDKEQFQKTGHGARIYDLEPIGGGEKIPSLISLDKLTNRLEAVPLSENNIPQTLKNAPLSAEQQQGLKEGKAVWIEGMDKKVKPGEEPQKIDRFVQYNAVNKNFDFKFSDEQRQQHNQNRQVKQGEGQEKPLPKARKVDEVWVYSKQGGVQLSREDFDKLCKKEPVFIKDMESQKPKQQAGASGAQKVEATDQKGQKYNAWVWIDDNKGKVRHSTKHPDQIRAIEAKQAAKDTQKVTPAAGFETQAAVNNQGKTNEATKHSKEPLKQGQSQPTAKQAEKQEQKQSPAAPKKGRGRKM</sequence>
<comment type="caution">
    <text evidence="4">The sequence shown here is derived from an EMBL/GenBank/DDBJ whole genome shotgun (WGS) entry which is preliminary data.</text>
</comment>
<feature type="compositionally biased region" description="Basic and acidic residues" evidence="1">
    <location>
        <begin position="429"/>
        <end position="447"/>
    </location>
</feature>
<evidence type="ECO:0000259" key="2">
    <source>
        <dbReference type="Pfam" id="PF13101"/>
    </source>
</evidence>
<dbReference type="EMBL" id="SNRY01000157">
    <property type="protein sequence ID" value="KAA6345773.1"/>
    <property type="molecule type" value="Genomic_DNA"/>
</dbReference>
<feature type="compositionally biased region" description="Basic and acidic residues" evidence="1">
    <location>
        <begin position="469"/>
        <end position="478"/>
    </location>
</feature>
<gene>
    <name evidence="4" type="ORF">EZS27_006709</name>
</gene>
<protein>
    <submittedName>
        <fullName evidence="4">Uncharacterized protein</fullName>
    </submittedName>
</protein>
<dbReference type="AlphaFoldDB" id="A0A5J4SKC2"/>
<evidence type="ECO:0000313" key="4">
    <source>
        <dbReference type="EMBL" id="KAA6345773.1"/>
    </source>
</evidence>
<organism evidence="4">
    <name type="scientific">termite gut metagenome</name>
    <dbReference type="NCBI Taxonomy" id="433724"/>
    <lineage>
        <taxon>unclassified sequences</taxon>
        <taxon>metagenomes</taxon>
        <taxon>organismal metagenomes</taxon>
    </lineage>
</organism>